<sequence length="418" mass="46133">MVQVRFPHTQIRVTPQKAAVVERLMERSPTTKSFRVRSPVGSLPDFRMWELCMADSVGARGKLKEEQLISDLATQQSDITALNNRILKLECSHEQANKNNSQVTLKIMKTKENMNEVIKEEGKNAEIKEWDWALAIISCRKGRYFTTETRQASYSVGRLRAVCSQQKSCAAAVRCNDVVTSTLRARENGQSSLQLAFAPLSGGSHGNTFDSALKSSNRLCRVARSMDAKLRRTSNITLELLGFINASGCPCNGGLMHVFVLMNGILNISFSADDKLSHIALGPRNEHRGRISLGVASRREALGTRRLLERDAGSRCVRRSQLEKGCACQRRSECRYRIPLPFPGAIENPPASWLINAGRTGPLDHHICGTEKLNEVRFPAGVAPGFSHVTFVPDDDGGLSRGSPISRALAFQRCSIVA</sequence>
<reference evidence="1 2" key="1">
    <citation type="submission" date="2023-02" db="EMBL/GenBank/DDBJ databases">
        <title>LHISI_Scaffold_Assembly.</title>
        <authorList>
            <person name="Stuart O.P."/>
            <person name="Cleave R."/>
            <person name="Magrath M.J.L."/>
            <person name="Mikheyev A.S."/>
        </authorList>
    </citation>
    <scope>NUCLEOTIDE SEQUENCE [LARGE SCALE GENOMIC DNA]</scope>
    <source>
        <strain evidence="1">Daus_M_001</strain>
        <tissue evidence="1">Leg muscle</tissue>
    </source>
</reference>
<comment type="caution">
    <text evidence="1">The sequence shown here is derived from an EMBL/GenBank/DDBJ whole genome shotgun (WGS) entry which is preliminary data.</text>
</comment>
<dbReference type="EMBL" id="JARBHB010000009">
    <property type="protein sequence ID" value="KAJ8875172.1"/>
    <property type="molecule type" value="Genomic_DNA"/>
</dbReference>
<dbReference type="Proteomes" id="UP001159363">
    <property type="component" value="Chromosome 8"/>
</dbReference>
<accession>A0ABQ9GT28</accession>
<gene>
    <name evidence="1" type="ORF">PR048_023067</name>
</gene>
<proteinExistence type="predicted"/>
<name>A0ABQ9GT28_9NEOP</name>
<evidence type="ECO:0000313" key="2">
    <source>
        <dbReference type="Proteomes" id="UP001159363"/>
    </source>
</evidence>
<keyword evidence="2" id="KW-1185">Reference proteome</keyword>
<organism evidence="1 2">
    <name type="scientific">Dryococelus australis</name>
    <dbReference type="NCBI Taxonomy" id="614101"/>
    <lineage>
        <taxon>Eukaryota</taxon>
        <taxon>Metazoa</taxon>
        <taxon>Ecdysozoa</taxon>
        <taxon>Arthropoda</taxon>
        <taxon>Hexapoda</taxon>
        <taxon>Insecta</taxon>
        <taxon>Pterygota</taxon>
        <taxon>Neoptera</taxon>
        <taxon>Polyneoptera</taxon>
        <taxon>Phasmatodea</taxon>
        <taxon>Verophasmatodea</taxon>
        <taxon>Anareolatae</taxon>
        <taxon>Phasmatidae</taxon>
        <taxon>Eurycanthinae</taxon>
        <taxon>Dryococelus</taxon>
    </lineage>
</organism>
<protein>
    <submittedName>
        <fullName evidence="1">Uncharacterized protein</fullName>
    </submittedName>
</protein>
<evidence type="ECO:0000313" key="1">
    <source>
        <dbReference type="EMBL" id="KAJ8875172.1"/>
    </source>
</evidence>